<reference evidence="1 2" key="1">
    <citation type="journal article" date="2021" name="Commun. Biol.">
        <title>Genomic insights into the host specific adaptation of the Pneumocystis genus.</title>
        <authorList>
            <person name="Cisse O.H."/>
            <person name="Ma L."/>
            <person name="Dekker J.P."/>
            <person name="Khil P.P."/>
            <person name="Youn J.-H."/>
            <person name="Brenchley J.M."/>
            <person name="Blair R."/>
            <person name="Pahar B."/>
            <person name="Chabe M."/>
            <person name="Van Rompay K.K.A."/>
            <person name="Keesler R."/>
            <person name="Sukura A."/>
            <person name="Hirsch V."/>
            <person name="Kutty G."/>
            <person name="Liu Y."/>
            <person name="Peng L."/>
            <person name="Chen J."/>
            <person name="Song J."/>
            <person name="Weissenbacher-Lang C."/>
            <person name="Xu J."/>
            <person name="Upham N.S."/>
            <person name="Stajich J.E."/>
            <person name="Cuomo C.A."/>
            <person name="Cushion M.T."/>
            <person name="Kovacs J.A."/>
        </authorList>
    </citation>
    <scope>NUCLEOTIDE SEQUENCE [LARGE SCALE GENOMIC DNA]</scope>
    <source>
        <strain evidence="1 2">RABM</strain>
    </source>
</reference>
<proteinExistence type="predicted"/>
<dbReference type="Proteomes" id="UP000768646">
    <property type="component" value="Unassembled WGS sequence"/>
</dbReference>
<organism evidence="1 2">
    <name type="scientific">Pneumocystis oryctolagi</name>
    <dbReference type="NCBI Taxonomy" id="42067"/>
    <lineage>
        <taxon>Eukaryota</taxon>
        <taxon>Fungi</taxon>
        <taxon>Dikarya</taxon>
        <taxon>Ascomycota</taxon>
        <taxon>Taphrinomycotina</taxon>
        <taxon>Pneumocystomycetes</taxon>
        <taxon>Pneumocystaceae</taxon>
        <taxon>Pneumocystis</taxon>
    </lineage>
</organism>
<keyword evidence="2" id="KW-1185">Reference proteome</keyword>
<evidence type="ECO:0000313" key="2">
    <source>
        <dbReference type="Proteomes" id="UP000768646"/>
    </source>
</evidence>
<gene>
    <name evidence="1" type="ORF">PORY_002274</name>
</gene>
<name>A0ACB7C9C0_9ASCO</name>
<evidence type="ECO:0000313" key="1">
    <source>
        <dbReference type="EMBL" id="KAG4304299.1"/>
    </source>
</evidence>
<dbReference type="EMBL" id="JABTEG010000009">
    <property type="protein sequence ID" value="KAG4304299.1"/>
    <property type="molecule type" value="Genomic_DNA"/>
</dbReference>
<sequence length="686" mass="79321">MVLKVQNPNNIKVYTVSGENALRSLPDWLSRKKKKDLKKDPEWRSRIELLQDFEFPEASNKIKVTRDGKYAIATGTYKPHMKIFEFSEMSMKFSRYTDAENVNFEILSDDWTKTVHLQHDRSIEFHTQGGMYYRLRIPKFGHDIGYYSPTCDLLIAASGDEIYRLNLDQGRFLNPFKIESLASNNTETTKMGVNTININPMHQLLAFGTDNGTVEFWDPRYRSRIGILDIHGSLNPLFSTRMTAVTATSFRNDGLSFSAGTSTGIVLLYDLRSPQVLLQKDQGYDSPIKSIKWLKSHGSVSQLILTSDKKIIKIWDKNSGKPFTSIEPPVDINDVCPLDSTGMIFVANEGVPMHIYYIPALGPAPSWCSFLDNLTEEMEENPTESVYENYKFLTKKELKFLGLDHLIGSNVVRSYMHGFFIDFRLYETAKSIVNPFAYAEYREKVIKAKIEKERESRIRSSVNMTKINRKLAQRLLHKEKKHTNKTNDKNSSSILEDERFKDVFNDPEYEIDENTIEFMQLNPTKSTKNHQNTESEDNSESDNESTTNSSLSLSETNEDYNKTYNLNDYEKHKTIEPKIKKRELEMKVIDYQPQLNTTQYESFESLMEMQEKNKIEEKNQNLTIKNIKQNTNGIGNMEMTFSVPKKSNINHNTNTDEKHTSTINNTNSKQIRNRRRASKNAFRNVS</sequence>
<protein>
    <submittedName>
        <fullName evidence="1">Uncharacterized protein</fullName>
    </submittedName>
</protein>
<comment type="caution">
    <text evidence="1">The sequence shown here is derived from an EMBL/GenBank/DDBJ whole genome shotgun (WGS) entry which is preliminary data.</text>
</comment>
<accession>A0ACB7C9C0</accession>